<sequence>MGNAPSSASGSFSENTKALHVLRVAEQSPAAEAGIQPFFDFIVGIDGVETDLSPESLSSTVDSFESRPLTLLVYSSKRQETRRVTLIPSRAWASEGSEAGSPYNRSSRPLPPSNPSASSALPPTEGSAHSHDDHSPLANSHSHDDHSSNRPHHSHNHSQASVMSQSQSQPSLLGLSLRFCTPQSALENVWHILEILEGSPAESAGLVPYGDWIIGWAGGVLQDENDFYDVVEGHVDMPLRLFVYSADFDTLREVVLVPNRQWGGEGLLGCGVGYGLLHRIPKPQDSGRPRELDEPSGRRTSEVFDLSSDRG</sequence>
<evidence type="ECO:0000256" key="2">
    <source>
        <dbReference type="ARBA" id="ARBA00022737"/>
    </source>
</evidence>
<dbReference type="SUPFAM" id="SSF50156">
    <property type="entry name" value="PDZ domain-like"/>
    <property type="match status" value="2"/>
</dbReference>
<evidence type="ECO:0000256" key="3">
    <source>
        <dbReference type="ARBA" id="ARBA00023034"/>
    </source>
</evidence>
<dbReference type="InterPro" id="IPR024958">
    <property type="entry name" value="GRASP_PDZ"/>
</dbReference>
<feature type="compositionally biased region" description="Basic and acidic residues" evidence="6">
    <location>
        <begin position="285"/>
        <end position="311"/>
    </location>
</feature>
<dbReference type="Pfam" id="PF04495">
    <property type="entry name" value="GRASP55_65"/>
    <property type="match status" value="2"/>
</dbReference>
<feature type="domain" description="PDZ GRASP-type" evidence="7">
    <location>
        <begin position="188"/>
        <end position="277"/>
    </location>
</feature>
<dbReference type="PANTHER" id="PTHR12893">
    <property type="entry name" value="GOLGI REASSEMBLY STACKING PROTEIN GRASP"/>
    <property type="match status" value="1"/>
</dbReference>
<keyword evidence="5" id="KW-0862">Zinc</keyword>
<feature type="region of interest" description="Disordered" evidence="6">
    <location>
        <begin position="281"/>
        <end position="311"/>
    </location>
</feature>
<feature type="compositionally biased region" description="Low complexity" evidence="6">
    <location>
        <begin position="157"/>
        <end position="167"/>
    </location>
</feature>
<dbReference type="FunFam" id="2.30.42.10:FF:000026">
    <property type="entry name" value="Golgi reassembly stacking protein 2"/>
    <property type="match status" value="1"/>
</dbReference>
<accession>A0A0F7SIX3</accession>
<keyword evidence="2" id="KW-0677">Repeat</keyword>
<dbReference type="InterPro" id="IPR007583">
    <property type="entry name" value="GRASP55_65"/>
</dbReference>
<proteinExistence type="predicted"/>
<evidence type="ECO:0000256" key="6">
    <source>
        <dbReference type="SAM" id="MobiDB-lite"/>
    </source>
</evidence>
<dbReference type="EMBL" id="LN483345">
    <property type="protein sequence ID" value="CDZ98340.1"/>
    <property type="molecule type" value="Genomic_DNA"/>
</dbReference>
<comment type="subcellular location">
    <subcellularLocation>
        <location evidence="1">Golgi apparatus membrane</location>
    </subcellularLocation>
</comment>
<feature type="binding site" evidence="5">
    <location>
        <position position="180"/>
    </location>
    <ligand>
        <name>Zn(2+)</name>
        <dbReference type="ChEBI" id="CHEBI:29105"/>
    </ligand>
</feature>
<feature type="domain" description="PDZ GRASP-type" evidence="7">
    <location>
        <begin position="17"/>
        <end position="108"/>
    </location>
</feature>
<organism evidence="8">
    <name type="scientific">Phaffia rhodozyma</name>
    <name type="common">Yeast</name>
    <name type="synonym">Xanthophyllomyces dendrorhous</name>
    <dbReference type="NCBI Taxonomy" id="264483"/>
    <lineage>
        <taxon>Eukaryota</taxon>
        <taxon>Fungi</taxon>
        <taxon>Dikarya</taxon>
        <taxon>Basidiomycota</taxon>
        <taxon>Agaricomycotina</taxon>
        <taxon>Tremellomycetes</taxon>
        <taxon>Cystofilobasidiales</taxon>
        <taxon>Mrakiaceae</taxon>
        <taxon>Phaffia</taxon>
    </lineage>
</organism>
<dbReference type="InterPro" id="IPR036034">
    <property type="entry name" value="PDZ_sf"/>
</dbReference>
<keyword evidence="5" id="KW-0479">Metal-binding</keyword>
<dbReference type="AlphaFoldDB" id="A0A0F7SIX3"/>
<evidence type="ECO:0000256" key="1">
    <source>
        <dbReference type="ARBA" id="ARBA00004394"/>
    </source>
</evidence>
<evidence type="ECO:0000259" key="7">
    <source>
        <dbReference type="PROSITE" id="PS51865"/>
    </source>
</evidence>
<protein>
    <submittedName>
        <fullName evidence="8">Golgi reassembly stacking protein GRASP65, contains PDZ domain</fullName>
    </submittedName>
</protein>
<name>A0A0F7SIX3_PHARH</name>
<evidence type="ECO:0000256" key="4">
    <source>
        <dbReference type="ARBA" id="ARBA00023136"/>
    </source>
</evidence>
<evidence type="ECO:0000256" key="5">
    <source>
        <dbReference type="PIRSR" id="PIRSR607583-1"/>
    </source>
</evidence>
<feature type="compositionally biased region" description="Basic and acidic residues" evidence="6">
    <location>
        <begin position="128"/>
        <end position="148"/>
    </location>
</feature>
<dbReference type="GO" id="GO:0007030">
    <property type="term" value="P:Golgi organization"/>
    <property type="evidence" value="ECO:0007669"/>
    <property type="project" value="TreeGrafter"/>
</dbReference>
<dbReference type="Gene3D" id="2.30.42.10">
    <property type="match status" value="2"/>
</dbReference>
<keyword evidence="3" id="KW-0333">Golgi apparatus</keyword>
<dbReference type="PROSITE" id="PS51865">
    <property type="entry name" value="PDZ_GRASP"/>
    <property type="match status" value="2"/>
</dbReference>
<dbReference type="GO" id="GO:0046872">
    <property type="term" value="F:metal ion binding"/>
    <property type="evidence" value="ECO:0007669"/>
    <property type="project" value="UniProtKB-KW"/>
</dbReference>
<reference evidence="8" key="1">
    <citation type="submission" date="2014-08" db="EMBL/GenBank/DDBJ databases">
        <authorList>
            <person name="Sharma Rahul"/>
            <person name="Thines Marco"/>
        </authorList>
    </citation>
    <scope>NUCLEOTIDE SEQUENCE</scope>
</reference>
<dbReference type="GO" id="GO:0000139">
    <property type="term" value="C:Golgi membrane"/>
    <property type="evidence" value="ECO:0007669"/>
    <property type="project" value="UniProtKB-SubCell"/>
</dbReference>
<dbReference type="PANTHER" id="PTHR12893:SF0">
    <property type="entry name" value="GRASP65"/>
    <property type="match status" value="1"/>
</dbReference>
<feature type="region of interest" description="Disordered" evidence="6">
    <location>
        <begin position="94"/>
        <end position="167"/>
    </location>
</feature>
<keyword evidence="4" id="KW-0472">Membrane</keyword>
<evidence type="ECO:0000313" key="8">
    <source>
        <dbReference type="EMBL" id="CDZ98340.1"/>
    </source>
</evidence>